<dbReference type="PANTHER" id="PTHR31497">
    <property type="entry name" value="AUTOCRINE PROLIFERATION REPRESSOR PROTEIN A"/>
    <property type="match status" value="1"/>
</dbReference>
<dbReference type="SUPFAM" id="SSF53474">
    <property type="entry name" value="alpha/beta-Hydrolases"/>
    <property type="match status" value="2"/>
</dbReference>
<dbReference type="ESTHER" id="polpa-d3bi08.2">
    <property type="family name" value="PhoPQ_related"/>
</dbReference>
<dbReference type="RefSeq" id="XP_020431032.1">
    <property type="nucleotide sequence ID" value="XM_020579193.1"/>
</dbReference>
<dbReference type="GeneID" id="31363856"/>
<sequence>MTEQPNKLERIESSSIKPLITTINNNDIKQSYIFTTHISNGATLINTSNNSIEQLNVDYSFSNTASSMVSIGEYIYIFGGEKNQNKWMKFSIRSKSVEYIGDIDGVDGGYAISVCYNGEDHIYLVNGHSSNRIDRFNIKTMKFERYHQLPDQFSLQTSTMIFKGSLYSLSYKELNSMFKFDLTDKTITEYHINITPFSACHDSNGNFFIHDRVNNRFIKYNVETKQTINLNPIPALDRFAYLMYHQESSMSSFIYSFGGNYYVNMTVKELDKTIFMKIHLSSKKIYKMSKLISLSLLLIIFISTSLSTKDLEDFIYKDDPSFGYVYNSKIDKVGYTIYILNYTSGTWLDSELTSNPVWYHWLHICIPNVVTTETAFLWNDKGDYSTSANYTPHPLAQHICSNTGSIAAFLYQNPNQPISFRNSTKMLIEDEIIAHSWREYFNNQSKKDWIASYPMTRAVVRSMDVVQSFLSKISSCHLVSDFVVGGASKRAWAAWLAAAIDPRISAVIPVVLPVLNMETNFNNHFRAYGGFSYAFSSYLNEGLLAELNSQSFHSLSHEIDPLMYVRGLIKPKYIVSTVSDQFFIPDSSVYFFDKLLGEKHQRIIPNDDHSILLKFDQIVSDVTSYYKSIAFNSPLPKFDWTVIPDLSNNRTTMTLILGDGNSGNGYNDQQQQQRPTSVLLYAADSASTTKRDWRLHTCPECKPQDVTFLPTVVQESSDINNVYTVTIEQPAKGGWRGAFIELTYETPFIGTQKFTTEFFWAPYTFPFAECGNNYWTKTVFMSKLIGLILLLILVIYISTSLSTRELEDFVYKEDESFGYEYHSKIDKGIYTLYILNYTSGTWLDSELTSNPVWYHWLLICIPNVVQTETAFLWIENGDYSTSANHSIYPLAEHICFNTGSITAFLYQNPNQPISFRNSTKMLTEDEIIAHSWREYFNNQSKKDWIVFYPMTRAVVKSIDVVQSFLREHSFLHRVTDFVVGGSSKRAWAAWLAAAIDPRISALIPVILPILNMETNFNNHFRAYGGFSYILNSFFDENLFAQLNKQPFHSLASEIDPLMYVGGLIKPKYIVSTVSDQFFIPDSSVYFFDKLLGEKHQRIIPNDDHLMTYKFVQIVSDVTSYYKSIAFNSPLPTFEWTVVPDLSNNRTTITLILGDSNTLSSGLSKARPHQRPTSVLLYAADSASTTKRDWRLYTCPDCQPQNVTFLPTVVPESSDPNIYIATIEQPAKGGWRGAFIELTYETPFIGTQKFTTEFFWAPYTFPFAGCGNNFLVVFLVTLLNVSLADKVRCGIGFCETEPKQCKKYDGCSVMCSTSTGCNVTSDECSFKPVVCDDGFACTEDSCDPATGCTYTPNNALCEDNNPCTKNVCTQRGCETTEITCPVGKTLDVVGLGLLCYPQICSPSTGTCIRDPNVKPSQILCK</sequence>
<dbReference type="EMBL" id="ADBJ01000037">
    <property type="protein sequence ID" value="EFA78908.1"/>
    <property type="molecule type" value="Genomic_DNA"/>
</dbReference>
<dbReference type="ESTHER" id="polpa-d3bi08.1">
    <property type="family name" value="PhoPQ_related"/>
</dbReference>
<dbReference type="Gene3D" id="3.40.50.1820">
    <property type="entry name" value="alpha/beta hydrolase"/>
    <property type="match status" value="2"/>
</dbReference>
<dbReference type="Proteomes" id="UP000001396">
    <property type="component" value="Unassembled WGS sequence"/>
</dbReference>
<dbReference type="Pfam" id="PF10142">
    <property type="entry name" value="PhoPQ_related"/>
    <property type="match status" value="2"/>
</dbReference>
<dbReference type="Gene3D" id="2.120.10.80">
    <property type="entry name" value="Kelch-type beta propeller"/>
    <property type="match status" value="1"/>
</dbReference>
<organism evidence="1 2">
    <name type="scientific">Heterostelium pallidum (strain ATCC 26659 / Pp 5 / PN500)</name>
    <name type="common">Cellular slime mold</name>
    <name type="synonym">Polysphondylium pallidum</name>
    <dbReference type="NCBI Taxonomy" id="670386"/>
    <lineage>
        <taxon>Eukaryota</taxon>
        <taxon>Amoebozoa</taxon>
        <taxon>Evosea</taxon>
        <taxon>Eumycetozoa</taxon>
        <taxon>Dictyostelia</taxon>
        <taxon>Acytosteliales</taxon>
        <taxon>Acytosteliaceae</taxon>
        <taxon>Heterostelium</taxon>
    </lineage>
</organism>
<reference evidence="1 2" key="1">
    <citation type="journal article" date="2011" name="Genome Res.">
        <title>Phylogeny-wide analysis of social amoeba genomes highlights ancient origins for complex intercellular communication.</title>
        <authorList>
            <person name="Heidel A.J."/>
            <person name="Lawal H.M."/>
            <person name="Felder M."/>
            <person name="Schilde C."/>
            <person name="Helps N.R."/>
            <person name="Tunggal B."/>
            <person name="Rivero F."/>
            <person name="John U."/>
            <person name="Schleicher M."/>
            <person name="Eichinger L."/>
            <person name="Platzer M."/>
            <person name="Noegel A.A."/>
            <person name="Schaap P."/>
            <person name="Gloeckner G."/>
        </authorList>
    </citation>
    <scope>NUCLEOTIDE SEQUENCE [LARGE SCALE GENOMIC DNA]</scope>
    <source>
        <strain evidence="2">ATCC 26659 / Pp 5 / PN500</strain>
    </source>
</reference>
<accession>D3BI08</accession>
<dbReference type="InterPro" id="IPR015915">
    <property type="entry name" value="Kelch-typ_b-propeller"/>
</dbReference>
<dbReference type="InterPro" id="IPR029058">
    <property type="entry name" value="AB_hydrolase_fold"/>
</dbReference>
<evidence type="ECO:0000313" key="2">
    <source>
        <dbReference type="Proteomes" id="UP000001396"/>
    </source>
</evidence>
<proteinExistence type="predicted"/>
<dbReference type="InterPro" id="IPR009199">
    <property type="entry name" value="PhoPQ-act_pathogen-rel_PqaA"/>
</dbReference>
<evidence type="ECO:0000313" key="1">
    <source>
        <dbReference type="EMBL" id="EFA78908.1"/>
    </source>
</evidence>
<dbReference type="PANTHER" id="PTHR31497:SF0">
    <property type="entry name" value="AUTOCRINE PROLIFERATION REPRESSOR PROTEIN A"/>
    <property type="match status" value="1"/>
</dbReference>
<keyword evidence="2" id="KW-1185">Reference proteome</keyword>
<name>D3BI08_HETP5</name>
<dbReference type="SUPFAM" id="SSF117281">
    <property type="entry name" value="Kelch motif"/>
    <property type="match status" value="1"/>
</dbReference>
<gene>
    <name evidence="1" type="ORF">PPL_08376</name>
</gene>
<dbReference type="InParanoid" id="D3BI08"/>
<comment type="caution">
    <text evidence="1">The sequence shown here is derived from an EMBL/GenBank/DDBJ whole genome shotgun (WGS) entry which is preliminary data.</text>
</comment>
<protein>
    <submittedName>
        <fullName evidence="1">Uncharacterized protein</fullName>
    </submittedName>
</protein>